<evidence type="ECO:0000313" key="3">
    <source>
        <dbReference type="EMBL" id="CAD7799696.1"/>
    </source>
</evidence>
<accession>A0A9N8QR08</accession>
<dbReference type="PROSITE" id="PS51257">
    <property type="entry name" value="PROKAR_LIPOPROTEIN"/>
    <property type="match status" value="1"/>
</dbReference>
<name>A0A9N8QR08_9FLAO</name>
<keyword evidence="2" id="KW-0732">Signal</keyword>
<dbReference type="EMBL" id="CAJIMS010000001">
    <property type="protein sequence ID" value="CAD7799696.1"/>
    <property type="molecule type" value="Genomic_DNA"/>
</dbReference>
<evidence type="ECO:0000256" key="2">
    <source>
        <dbReference type="SAM" id="SignalP"/>
    </source>
</evidence>
<organism evidence="3 4">
    <name type="scientific">Chryseobacterium aquaeductus</name>
    <dbReference type="NCBI Taxonomy" id="2675056"/>
    <lineage>
        <taxon>Bacteria</taxon>
        <taxon>Pseudomonadati</taxon>
        <taxon>Bacteroidota</taxon>
        <taxon>Flavobacteriia</taxon>
        <taxon>Flavobacteriales</taxon>
        <taxon>Weeksellaceae</taxon>
        <taxon>Chryseobacterium group</taxon>
        <taxon>Chryseobacterium</taxon>
    </lineage>
</organism>
<proteinExistence type="predicted"/>
<comment type="caution">
    <text evidence="3">The sequence shown here is derived from an EMBL/GenBank/DDBJ whole genome shotgun (WGS) entry which is preliminary data.</text>
</comment>
<sequence length="98" mass="10906">MIQKYFLTALLLASILVVSCRQENETPAEDLKTTNLLTEEVAGDEENSGTYSRDSANVIVTPTDPPKNGTHWRSSDSIQTTDDTTDPPKNGTHWRKKN</sequence>
<gene>
    <name evidence="3" type="ORF">CHRY9390_00523</name>
</gene>
<keyword evidence="4" id="KW-1185">Reference proteome</keyword>
<feature type="region of interest" description="Disordered" evidence="1">
    <location>
        <begin position="24"/>
        <end position="98"/>
    </location>
</feature>
<dbReference type="RefSeq" id="WP_162087045.1">
    <property type="nucleotide sequence ID" value="NZ_CAJIMS010000001.1"/>
</dbReference>
<feature type="compositionally biased region" description="Polar residues" evidence="1">
    <location>
        <begin position="48"/>
        <end position="60"/>
    </location>
</feature>
<evidence type="ECO:0000313" key="4">
    <source>
        <dbReference type="Proteomes" id="UP000662618"/>
    </source>
</evidence>
<feature type="chain" id="PRO_5040108945" description="Lipoprotein" evidence="2">
    <location>
        <begin position="24"/>
        <end position="98"/>
    </location>
</feature>
<feature type="signal peptide" evidence="2">
    <location>
        <begin position="1"/>
        <end position="23"/>
    </location>
</feature>
<evidence type="ECO:0008006" key="5">
    <source>
        <dbReference type="Google" id="ProtNLM"/>
    </source>
</evidence>
<dbReference type="Proteomes" id="UP000662618">
    <property type="component" value="Unassembled WGS sequence"/>
</dbReference>
<dbReference type="AlphaFoldDB" id="A0A9N8QR08"/>
<protein>
    <recommendedName>
        <fullName evidence="5">Lipoprotein</fullName>
    </recommendedName>
</protein>
<evidence type="ECO:0000256" key="1">
    <source>
        <dbReference type="SAM" id="MobiDB-lite"/>
    </source>
</evidence>
<reference evidence="3" key="1">
    <citation type="submission" date="2020-12" db="EMBL/GenBank/DDBJ databases">
        <authorList>
            <person name="Rodrigo-Torres L."/>
            <person name="Arahal R. D."/>
            <person name="Lucena T."/>
        </authorList>
    </citation>
    <scope>NUCLEOTIDE SEQUENCE</scope>
    <source>
        <strain evidence="3">CECT 9390</strain>
    </source>
</reference>